<organism evidence="1 2">
    <name type="scientific">Holotrichia oblita</name>
    <name type="common">Chafer beetle</name>
    <dbReference type="NCBI Taxonomy" id="644536"/>
    <lineage>
        <taxon>Eukaryota</taxon>
        <taxon>Metazoa</taxon>
        <taxon>Ecdysozoa</taxon>
        <taxon>Arthropoda</taxon>
        <taxon>Hexapoda</taxon>
        <taxon>Insecta</taxon>
        <taxon>Pterygota</taxon>
        <taxon>Neoptera</taxon>
        <taxon>Endopterygota</taxon>
        <taxon>Coleoptera</taxon>
        <taxon>Polyphaga</taxon>
        <taxon>Scarabaeiformia</taxon>
        <taxon>Scarabaeidae</taxon>
        <taxon>Melolonthinae</taxon>
        <taxon>Holotrichia</taxon>
    </lineage>
</organism>
<keyword evidence="2" id="KW-1185">Reference proteome</keyword>
<dbReference type="EMBL" id="CM043017">
    <property type="protein sequence ID" value="KAI4464462.1"/>
    <property type="molecule type" value="Genomic_DNA"/>
</dbReference>
<accession>A0ACB9TCG2</accession>
<name>A0ACB9TCG2_HOLOL</name>
<comment type="caution">
    <text evidence="1">The sequence shown here is derived from an EMBL/GenBank/DDBJ whole genome shotgun (WGS) entry which is preliminary data.</text>
</comment>
<reference evidence="1" key="1">
    <citation type="submission" date="2022-04" db="EMBL/GenBank/DDBJ databases">
        <title>Chromosome-scale genome assembly of Holotrichia oblita Faldermann.</title>
        <authorList>
            <person name="Rongchong L."/>
        </authorList>
    </citation>
    <scope>NUCLEOTIDE SEQUENCE</scope>
    <source>
        <strain evidence="1">81SQS9</strain>
    </source>
</reference>
<gene>
    <name evidence="1" type="ORF">MML48_3g00001661</name>
</gene>
<evidence type="ECO:0000313" key="2">
    <source>
        <dbReference type="Proteomes" id="UP001056778"/>
    </source>
</evidence>
<evidence type="ECO:0000313" key="1">
    <source>
        <dbReference type="EMBL" id="KAI4464462.1"/>
    </source>
</evidence>
<dbReference type="Proteomes" id="UP001056778">
    <property type="component" value="Chromosome 3"/>
</dbReference>
<sequence length="189" mass="22096">MEHKIVNFNQKLCSNINNKLHKQLLKVALKSLENQFDIPTDTLERFKSDNNITDEQFCDIIEMYINIVNVFIRCNKKEEFEEVLIAHGYPNSFIENIPLKFENRDSILSFTKNTELAINKLDYKIDISLQSRILNKVILPSVIFSLKYADNKDVTFSVDSSTFHKLRYNVALMLKEINNLKATSIMKKQ</sequence>
<protein>
    <submittedName>
        <fullName evidence="1">Comm domain containing protein 5</fullName>
    </submittedName>
</protein>
<proteinExistence type="predicted"/>